<evidence type="ECO:0000256" key="1">
    <source>
        <dbReference type="SAM" id="MobiDB-lite"/>
    </source>
</evidence>
<evidence type="ECO:0000313" key="3">
    <source>
        <dbReference type="Proteomes" id="UP001432027"/>
    </source>
</evidence>
<feature type="non-terminal residue" evidence="2">
    <location>
        <position position="1"/>
    </location>
</feature>
<evidence type="ECO:0000313" key="2">
    <source>
        <dbReference type="EMBL" id="GMT01139.1"/>
    </source>
</evidence>
<feature type="compositionally biased region" description="Basic residues" evidence="1">
    <location>
        <begin position="109"/>
        <end position="123"/>
    </location>
</feature>
<keyword evidence="3" id="KW-1185">Reference proteome</keyword>
<sequence>ANTSSSSLSDEESSYELIDNEVSSVKTTKLPQSVDELSLKEKEVADKETKADEDVKESQDGAVERKKRDMGTSDSEMKLLREMLAMKDAEIERLSRVKQELKGKDQATSKKKKRCSKQFRREW</sequence>
<dbReference type="AlphaFoldDB" id="A0AAV5U3Y8"/>
<name>A0AAV5U3Y8_9BILA</name>
<feature type="compositionally biased region" description="Basic and acidic residues" evidence="1">
    <location>
        <begin position="99"/>
        <end position="108"/>
    </location>
</feature>
<feature type="non-terminal residue" evidence="2">
    <location>
        <position position="123"/>
    </location>
</feature>
<organism evidence="2 3">
    <name type="scientific">Pristionchus entomophagus</name>
    <dbReference type="NCBI Taxonomy" id="358040"/>
    <lineage>
        <taxon>Eukaryota</taxon>
        <taxon>Metazoa</taxon>
        <taxon>Ecdysozoa</taxon>
        <taxon>Nematoda</taxon>
        <taxon>Chromadorea</taxon>
        <taxon>Rhabditida</taxon>
        <taxon>Rhabditina</taxon>
        <taxon>Diplogasteromorpha</taxon>
        <taxon>Diplogasteroidea</taxon>
        <taxon>Neodiplogasteridae</taxon>
        <taxon>Pristionchus</taxon>
    </lineage>
</organism>
<accession>A0AAV5U3Y8</accession>
<gene>
    <name evidence="2" type="ORF">PENTCL1PPCAC_23313</name>
</gene>
<feature type="region of interest" description="Disordered" evidence="1">
    <location>
        <begin position="99"/>
        <end position="123"/>
    </location>
</feature>
<comment type="caution">
    <text evidence="2">The sequence shown here is derived from an EMBL/GenBank/DDBJ whole genome shotgun (WGS) entry which is preliminary data.</text>
</comment>
<protein>
    <submittedName>
        <fullName evidence="2">Uncharacterized protein</fullName>
    </submittedName>
</protein>
<feature type="region of interest" description="Disordered" evidence="1">
    <location>
        <begin position="40"/>
        <end position="75"/>
    </location>
</feature>
<reference evidence="2" key="1">
    <citation type="submission" date="2023-10" db="EMBL/GenBank/DDBJ databases">
        <title>Genome assembly of Pristionchus species.</title>
        <authorList>
            <person name="Yoshida K."/>
            <person name="Sommer R.J."/>
        </authorList>
    </citation>
    <scope>NUCLEOTIDE SEQUENCE</scope>
    <source>
        <strain evidence="2">RS0144</strain>
    </source>
</reference>
<proteinExistence type="predicted"/>
<feature type="region of interest" description="Disordered" evidence="1">
    <location>
        <begin position="1"/>
        <end position="22"/>
    </location>
</feature>
<dbReference type="EMBL" id="BTSX01000005">
    <property type="protein sequence ID" value="GMT01139.1"/>
    <property type="molecule type" value="Genomic_DNA"/>
</dbReference>
<dbReference type="Proteomes" id="UP001432027">
    <property type="component" value="Unassembled WGS sequence"/>
</dbReference>